<comment type="subcellular location">
    <subcellularLocation>
        <location evidence="4 5">Cytoplasm</location>
    </subcellularLocation>
</comment>
<dbReference type="GO" id="GO:0030429">
    <property type="term" value="F:kynureninase activity"/>
    <property type="evidence" value="ECO:0007669"/>
    <property type="project" value="UniProtKB-UniRule"/>
</dbReference>
<comment type="catalytic activity">
    <reaction evidence="5">
        <text>3-hydroxy-L-kynurenine + H2O = 3-hydroxyanthranilate + L-alanine + H(+)</text>
        <dbReference type="Rhea" id="RHEA:25143"/>
        <dbReference type="ChEBI" id="CHEBI:15377"/>
        <dbReference type="ChEBI" id="CHEBI:15378"/>
        <dbReference type="ChEBI" id="CHEBI:36559"/>
        <dbReference type="ChEBI" id="CHEBI:57972"/>
        <dbReference type="ChEBI" id="CHEBI:58125"/>
        <dbReference type="EC" id="3.7.1.3"/>
    </reaction>
</comment>
<evidence type="ECO:0000256" key="5">
    <source>
        <dbReference type="PIRNR" id="PIRNR038800"/>
    </source>
</evidence>
<feature type="binding site" evidence="4">
    <location>
        <position position="105"/>
    </location>
    <ligand>
        <name>pyridoxal 5'-phosphate</name>
        <dbReference type="ChEBI" id="CHEBI:597326"/>
    </ligand>
</feature>
<dbReference type="InterPro" id="IPR015422">
    <property type="entry name" value="PyrdxlP-dep_Trfase_small"/>
</dbReference>
<comment type="function">
    <text evidence="4 5">Catalyzes the cleavage of L-kynurenine (L-Kyn) and L-3-hydroxykynurenine (L-3OHKyn) into anthranilic acid (AA) and 3-hydroxyanthranilic acid (3-OHAA), respectively.</text>
</comment>
<comment type="caution">
    <text evidence="7">The sequence shown here is derived from an EMBL/GenBank/DDBJ whole genome shotgun (WGS) entry which is preliminary data.</text>
</comment>
<keyword evidence="4 5" id="KW-0963">Cytoplasm</keyword>
<dbReference type="UniPathway" id="UPA00253">
    <property type="reaction ID" value="UER00329"/>
</dbReference>
<dbReference type="FunFam" id="3.40.640.10:FF:000031">
    <property type="entry name" value="Kynureninase"/>
    <property type="match status" value="1"/>
</dbReference>
<dbReference type="InterPro" id="IPR000192">
    <property type="entry name" value="Aminotrans_V_dom"/>
</dbReference>
<dbReference type="STRING" id="2282107.A0A286UXV8"/>
<evidence type="ECO:0000313" key="8">
    <source>
        <dbReference type="Proteomes" id="UP000217199"/>
    </source>
</evidence>
<evidence type="ECO:0000256" key="2">
    <source>
        <dbReference type="ARBA" id="ARBA00022801"/>
    </source>
</evidence>
<accession>A0A286UXV8</accession>
<dbReference type="GO" id="GO:0030170">
    <property type="term" value="F:pyridoxal phosphate binding"/>
    <property type="evidence" value="ECO:0007669"/>
    <property type="project" value="UniProtKB-UniRule"/>
</dbReference>
<keyword evidence="1 4" id="KW-0662">Pyridine nucleotide biosynthesis</keyword>
<keyword evidence="2 4" id="KW-0378">Hydrolase</keyword>
<evidence type="ECO:0000256" key="4">
    <source>
        <dbReference type="HAMAP-Rule" id="MF_03017"/>
    </source>
</evidence>
<dbReference type="InterPro" id="IPR015424">
    <property type="entry name" value="PyrdxlP-dep_Trfase"/>
</dbReference>
<dbReference type="UniPathway" id="UPA00334">
    <property type="reaction ID" value="UER00455"/>
</dbReference>
<feature type="binding site" evidence="4">
    <location>
        <begin position="132"/>
        <end position="135"/>
    </location>
    <ligand>
        <name>pyridoxal 5'-phosphate</name>
        <dbReference type="ChEBI" id="CHEBI:597326"/>
    </ligand>
</feature>
<dbReference type="GO" id="GO:0043420">
    <property type="term" value="P:anthranilate metabolic process"/>
    <property type="evidence" value="ECO:0007669"/>
    <property type="project" value="UniProtKB-UniRule"/>
</dbReference>
<dbReference type="SUPFAM" id="SSF53383">
    <property type="entry name" value="PLP-dependent transferases"/>
    <property type="match status" value="1"/>
</dbReference>
<feature type="binding site" evidence="4">
    <location>
        <position position="188"/>
    </location>
    <ligand>
        <name>pyridoxal 5'-phosphate</name>
        <dbReference type="ChEBI" id="CHEBI:597326"/>
    </ligand>
</feature>
<dbReference type="Pfam" id="PF00266">
    <property type="entry name" value="Aminotran_5"/>
    <property type="match status" value="1"/>
</dbReference>
<dbReference type="Proteomes" id="UP000217199">
    <property type="component" value="Unassembled WGS sequence"/>
</dbReference>
<dbReference type="HAMAP" id="MF_01970">
    <property type="entry name" value="Kynureninase"/>
    <property type="match status" value="1"/>
</dbReference>
<proteinExistence type="inferred from homology"/>
<comment type="similarity">
    <text evidence="4 5">Belongs to the kynureninase family.</text>
</comment>
<dbReference type="InterPro" id="IPR010111">
    <property type="entry name" value="Kynureninase"/>
</dbReference>
<dbReference type="InterPro" id="IPR015421">
    <property type="entry name" value="PyrdxlP-dep_Trfase_major"/>
</dbReference>
<comment type="subunit">
    <text evidence="4 5">Homodimer.</text>
</comment>
<dbReference type="OrthoDB" id="5978656at2759"/>
<comment type="cofactor">
    <cofactor evidence="4 5">
        <name>pyridoxal 5'-phosphate</name>
        <dbReference type="ChEBI" id="CHEBI:597326"/>
    </cofactor>
</comment>
<dbReference type="Pfam" id="PF22580">
    <property type="entry name" value="KYNU_C"/>
    <property type="match status" value="1"/>
</dbReference>
<protein>
    <recommendedName>
        <fullName evidence="4 5">Kynureninase</fullName>
        <ecNumber evidence="4 5">3.7.1.3</ecNumber>
    </recommendedName>
    <alternativeName>
        <fullName evidence="4">Biosynthesis of nicotinic acid protein 5</fullName>
    </alternativeName>
    <alternativeName>
        <fullName evidence="4">L-kynurenine hydrolase</fullName>
    </alternativeName>
</protein>
<keyword evidence="3 4" id="KW-0663">Pyridoxal phosphate</keyword>
<dbReference type="EC" id="3.7.1.3" evidence="4 5"/>
<feature type="binding site" evidence="4">
    <location>
        <position position="104"/>
    </location>
    <ligand>
        <name>pyridoxal 5'-phosphate</name>
        <dbReference type="ChEBI" id="CHEBI:597326"/>
    </ligand>
</feature>
<feature type="binding site" evidence="4">
    <location>
        <position position="217"/>
    </location>
    <ligand>
        <name>pyridoxal 5'-phosphate</name>
        <dbReference type="ChEBI" id="CHEBI:597326"/>
    </ligand>
</feature>
<feature type="binding site" evidence="4">
    <location>
        <position position="242"/>
    </location>
    <ligand>
        <name>pyridoxal 5'-phosphate</name>
        <dbReference type="ChEBI" id="CHEBI:597326"/>
    </ligand>
</feature>
<dbReference type="Gene3D" id="3.40.640.10">
    <property type="entry name" value="Type I PLP-dependent aspartate aminotransferase-like (Major domain)"/>
    <property type="match status" value="1"/>
</dbReference>
<feature type="domain" description="Aminotransferase class V" evidence="6">
    <location>
        <begin position="78"/>
        <end position="343"/>
    </location>
</feature>
<evidence type="ECO:0000256" key="1">
    <source>
        <dbReference type="ARBA" id="ARBA00022642"/>
    </source>
</evidence>
<dbReference type="GO" id="GO:0034354">
    <property type="term" value="P:'de novo' NAD+ biosynthetic process from L-tryptophan"/>
    <property type="evidence" value="ECO:0007669"/>
    <property type="project" value="UniProtKB-UniRule"/>
</dbReference>
<dbReference type="GO" id="GO:0019805">
    <property type="term" value="P:quinolinate biosynthetic process"/>
    <property type="evidence" value="ECO:0007669"/>
    <property type="project" value="UniProtKB-UniRule"/>
</dbReference>
<dbReference type="NCBIfam" id="TIGR01814">
    <property type="entry name" value="kynureninase"/>
    <property type="match status" value="1"/>
</dbReference>
<comment type="pathway">
    <text evidence="4 5">Cofactor biosynthesis; NAD(+) biosynthesis; quinolinate from L-kynurenine: step 2/3.</text>
</comment>
<gene>
    <name evidence="4" type="primary">BNA5</name>
    <name evidence="7" type="ORF">PNOK_0136300</name>
</gene>
<feature type="binding site" evidence="4">
    <location>
        <position position="271"/>
    </location>
    <ligand>
        <name>pyridoxal 5'-phosphate</name>
        <dbReference type="ChEBI" id="CHEBI:597326"/>
    </ligand>
</feature>
<comment type="pathway">
    <text evidence="4 5">Amino-acid degradation; L-kynurenine degradation; L-alanine and anthranilate from L-kynurenine: step 1/1.</text>
</comment>
<dbReference type="EMBL" id="NBII01000001">
    <property type="protein sequence ID" value="PAV24295.1"/>
    <property type="molecule type" value="Genomic_DNA"/>
</dbReference>
<evidence type="ECO:0000259" key="6">
    <source>
        <dbReference type="Pfam" id="PF00266"/>
    </source>
</evidence>
<evidence type="ECO:0000313" key="7">
    <source>
        <dbReference type="EMBL" id="PAV24295.1"/>
    </source>
</evidence>
<name>A0A286UXV8_9AGAM</name>
<dbReference type="GO" id="GO:0019441">
    <property type="term" value="P:L-tryptophan catabolic process to kynurenine"/>
    <property type="evidence" value="ECO:0007669"/>
    <property type="project" value="TreeGrafter"/>
</dbReference>
<comment type="catalytic activity">
    <reaction evidence="4 5">
        <text>L-kynurenine + H2O = anthranilate + L-alanine + H(+)</text>
        <dbReference type="Rhea" id="RHEA:16813"/>
        <dbReference type="ChEBI" id="CHEBI:15377"/>
        <dbReference type="ChEBI" id="CHEBI:15378"/>
        <dbReference type="ChEBI" id="CHEBI:16567"/>
        <dbReference type="ChEBI" id="CHEBI:57959"/>
        <dbReference type="ChEBI" id="CHEBI:57972"/>
        <dbReference type="EC" id="3.7.1.3"/>
    </reaction>
</comment>
<dbReference type="PIRSF" id="PIRSF038800">
    <property type="entry name" value="KYNU"/>
    <property type="match status" value="1"/>
</dbReference>
<keyword evidence="8" id="KW-1185">Reference proteome</keyword>
<feature type="binding site" evidence="4">
    <location>
        <position position="220"/>
    </location>
    <ligand>
        <name>pyridoxal 5'-phosphate</name>
        <dbReference type="ChEBI" id="CHEBI:597326"/>
    </ligand>
</feature>
<dbReference type="InParanoid" id="A0A286UXV8"/>
<feature type="binding site" evidence="4">
    <location>
        <position position="299"/>
    </location>
    <ligand>
        <name>pyridoxal 5'-phosphate</name>
        <dbReference type="ChEBI" id="CHEBI:597326"/>
    </ligand>
</feature>
<dbReference type="AlphaFoldDB" id="A0A286UXV8"/>
<dbReference type="PANTHER" id="PTHR14084">
    <property type="entry name" value="KYNURENINASE"/>
    <property type="match status" value="1"/>
</dbReference>
<organism evidence="7 8">
    <name type="scientific">Pyrrhoderma noxium</name>
    <dbReference type="NCBI Taxonomy" id="2282107"/>
    <lineage>
        <taxon>Eukaryota</taxon>
        <taxon>Fungi</taxon>
        <taxon>Dikarya</taxon>
        <taxon>Basidiomycota</taxon>
        <taxon>Agaricomycotina</taxon>
        <taxon>Agaricomycetes</taxon>
        <taxon>Hymenochaetales</taxon>
        <taxon>Hymenochaetaceae</taxon>
        <taxon>Pyrrhoderma</taxon>
    </lineage>
</organism>
<dbReference type="Gene3D" id="3.90.1150.10">
    <property type="entry name" value="Aspartate Aminotransferase, domain 1"/>
    <property type="match status" value="1"/>
</dbReference>
<feature type="modified residue" description="N6-(pyridoxal phosphate)lysine" evidence="4">
    <location>
        <position position="243"/>
    </location>
</feature>
<dbReference type="GO" id="GO:0005737">
    <property type="term" value="C:cytoplasm"/>
    <property type="evidence" value="ECO:0007669"/>
    <property type="project" value="UniProtKB-SubCell"/>
</dbReference>
<evidence type="ECO:0000256" key="3">
    <source>
        <dbReference type="ARBA" id="ARBA00022898"/>
    </source>
</evidence>
<reference evidence="7 8" key="1">
    <citation type="journal article" date="2017" name="Mol. Ecol.">
        <title>Comparative and population genomic landscape of Phellinus noxius: A hypervariable fungus causing root rot in trees.</title>
        <authorList>
            <person name="Chung C.L."/>
            <person name="Lee T.J."/>
            <person name="Akiba M."/>
            <person name="Lee H.H."/>
            <person name="Kuo T.H."/>
            <person name="Liu D."/>
            <person name="Ke H.M."/>
            <person name="Yokoi T."/>
            <person name="Roa M.B."/>
            <person name="Lu M.J."/>
            <person name="Chang Y.Y."/>
            <person name="Ann P.J."/>
            <person name="Tsai J.N."/>
            <person name="Chen C.Y."/>
            <person name="Tzean S.S."/>
            <person name="Ota Y."/>
            <person name="Hattori T."/>
            <person name="Sahashi N."/>
            <person name="Liou R.F."/>
            <person name="Kikuchi T."/>
            <person name="Tsai I.J."/>
        </authorList>
    </citation>
    <scope>NUCLEOTIDE SEQUENCE [LARGE SCALE GENOMIC DNA]</scope>
    <source>
        <strain evidence="7 8">FFPRI411160</strain>
    </source>
</reference>
<sequence length="475" mass="52741">MDNTASQRSEFVLPTNGSISATRVESDQLSDPCVYLCGNSLGALAKQSRKLVEQEFDVWALRAVEGHFDHPYGRPWMTIADQVTPLLAELVGANEEEVACMGGLTNNLHLMMDTFYRPTATRYKILCEAKAFPSDQYAFASQAESHGLDPSTAVIALSPRPGEYILREEDILSTIEKSGDEIALVIFSGIQFYTGQWFPMQKITQAAKKKGCICGWDLAHAVGNVPVQLHDWDVDFAVWCSYKYLNGGAGAIAGLFVHDKWSDTKPRQAGWWGHDQNTRFSMPPKFSPIRGAHGFQQSNPNVLSVVSLLGSLQIFKKAGMMKPLRDRSLRLTGHLEKLLTSSKWYVPVIEVRERYGASAEFKEDDSVSGVKNEHPAASELISRMGFTIITPHDPESRGAQLSLLVLPPRQGVMQNLFAGLKDFGVLGDEREPDVIRLAPTPLYNTLEDCEEAASALNKVFDIFSQQGKIKWESMH</sequence>
<dbReference type="GO" id="GO:0097053">
    <property type="term" value="P:L-kynurenine catabolic process"/>
    <property type="evidence" value="ECO:0007669"/>
    <property type="project" value="UniProtKB-UniRule"/>
</dbReference>
<dbReference type="PANTHER" id="PTHR14084:SF0">
    <property type="entry name" value="KYNURENINASE"/>
    <property type="match status" value="1"/>
</dbReference>